<evidence type="ECO:0000256" key="5">
    <source>
        <dbReference type="ARBA" id="ARBA00023136"/>
    </source>
</evidence>
<feature type="transmembrane region" description="Helical" evidence="6">
    <location>
        <begin position="765"/>
        <end position="789"/>
    </location>
</feature>
<feature type="transmembrane region" description="Helical" evidence="6">
    <location>
        <begin position="427"/>
        <end position="452"/>
    </location>
</feature>
<evidence type="ECO:0000259" key="7">
    <source>
        <dbReference type="Pfam" id="PF02687"/>
    </source>
</evidence>
<evidence type="ECO:0000313" key="10">
    <source>
        <dbReference type="Proteomes" id="UP001241110"/>
    </source>
</evidence>
<dbReference type="GO" id="GO:0005886">
    <property type="term" value="C:plasma membrane"/>
    <property type="evidence" value="ECO:0007669"/>
    <property type="project" value="UniProtKB-SubCell"/>
</dbReference>
<evidence type="ECO:0000256" key="4">
    <source>
        <dbReference type="ARBA" id="ARBA00022989"/>
    </source>
</evidence>
<keyword evidence="4 6" id="KW-1133">Transmembrane helix</keyword>
<evidence type="ECO:0000256" key="2">
    <source>
        <dbReference type="ARBA" id="ARBA00022475"/>
    </source>
</evidence>
<feature type="transmembrane region" description="Helical" evidence="6">
    <location>
        <begin position="464"/>
        <end position="488"/>
    </location>
</feature>
<gene>
    <name evidence="9" type="ORF">QNI16_02040</name>
</gene>
<keyword evidence="5 6" id="KW-0472">Membrane</keyword>
<evidence type="ECO:0000259" key="8">
    <source>
        <dbReference type="Pfam" id="PF12704"/>
    </source>
</evidence>
<sequence>MATPHLPRPPHWATRLLHGFCADHLVEEMEGDLEELFHQRVQIMGEKQARIRYVLDVLSLIRLFVLKQKVTEYSLLPNSIMLRNYAMIAFRNLVRQKGYAFINIAGLAVGMTVAMLIGLWVYDELSFNQYHQNYNHIARVMNQVTDEQELHTGNSLQYPLAIELKNAYGDQFTHLLKASWTQSYILSHGDAKVSKIGIYIEDGAPEMLTLKMLRGTWAGLRDPHAIMLSESTAKALFGDKEPLNQFVKINASIDVKVTGVYEDLPQNTEFHEIQFFAPFDLWVSMNDWIEKRAVNDWNNHFLRVYAQIKPNTSFEKVSNTIKDTELNKIKDLEGLQEQVAHHPQIFLHPMSQWHLYGSFEKGLPEKGPIQMVWLVGIIGGFVLLLACINFMNLSTARSEKRAREVGIRKTLGSLREQLISQFLGESYLVVLFAFCLSLLLTQLSLPWFNLIANKDMHMLWANPWFWLTSVVFIGLTGLLAGSYPALYLSSFHPVKVLKGTLHIGRSASTPRRLLVVLQFTVSVTLIICTIVVYQQIQFAKNRPVGYDRKGLITMEMKSSDFYGKYDLLRTALQKTGVVTEMSESMGKVTEVASGNGGFSWKGQTQNKDKDFGTLTVTPEHGKTVGWQFVAGRDFSRELASDSSGMVINEAAARYMGLKNPVGELVSWTWSQSQKIKQYRILGVIKDMVMDSPYEPIKPTLFYIQGFNGSVSWINIRLNPRVSTSQALSKIEAVFKKLIPTAPFDYQFVDQDYAKKFAEEERIGKLASVFALLAIFISCLGLFGLASFVAEQRTKEIGIRKVLGATILNIWQLLSKDFVLLITLSFVISTPIAWYFLNNWLQTYEYRTHISWWIFAVTGAGALVITLLTVSFQSIKVALMNPVKSLRNE</sequence>
<proteinExistence type="predicted"/>
<feature type="transmembrane region" description="Helical" evidence="6">
    <location>
        <begin position="100"/>
        <end position="122"/>
    </location>
</feature>
<dbReference type="Proteomes" id="UP001241110">
    <property type="component" value="Unassembled WGS sequence"/>
</dbReference>
<evidence type="ECO:0000313" key="9">
    <source>
        <dbReference type="EMBL" id="MDJ1479245.1"/>
    </source>
</evidence>
<comment type="caution">
    <text evidence="9">The sequence shown here is derived from an EMBL/GenBank/DDBJ whole genome shotgun (WGS) entry which is preliminary data.</text>
</comment>
<keyword evidence="3 6" id="KW-0812">Transmembrane</keyword>
<evidence type="ECO:0000256" key="3">
    <source>
        <dbReference type="ARBA" id="ARBA00022692"/>
    </source>
</evidence>
<comment type="subcellular location">
    <subcellularLocation>
        <location evidence="1">Cell membrane</location>
        <topology evidence="1">Multi-pass membrane protein</topology>
    </subcellularLocation>
</comment>
<dbReference type="InterPro" id="IPR025857">
    <property type="entry name" value="MacB_PCD"/>
</dbReference>
<feature type="domain" description="MacB-like periplasmic core" evidence="8">
    <location>
        <begin position="579"/>
        <end position="732"/>
    </location>
</feature>
<dbReference type="AlphaFoldDB" id="A0AAE3QLE7"/>
<dbReference type="InterPro" id="IPR050250">
    <property type="entry name" value="Macrolide_Exporter_MacB"/>
</dbReference>
<feature type="transmembrane region" description="Helical" evidence="6">
    <location>
        <begin position="513"/>
        <end position="533"/>
    </location>
</feature>
<dbReference type="RefSeq" id="WP_313975262.1">
    <property type="nucleotide sequence ID" value="NZ_JASJOS010000001.1"/>
</dbReference>
<dbReference type="GO" id="GO:0022857">
    <property type="term" value="F:transmembrane transporter activity"/>
    <property type="evidence" value="ECO:0007669"/>
    <property type="project" value="TreeGrafter"/>
</dbReference>
<feature type="domain" description="ABC3 transporter permease C-terminal" evidence="7">
    <location>
        <begin position="768"/>
        <end position="881"/>
    </location>
</feature>
<dbReference type="InterPro" id="IPR047699">
    <property type="entry name" value="Permease_put_prefix"/>
</dbReference>
<evidence type="ECO:0000256" key="6">
    <source>
        <dbReference type="SAM" id="Phobius"/>
    </source>
</evidence>
<reference evidence="9" key="1">
    <citation type="submission" date="2023-05" db="EMBL/GenBank/DDBJ databases">
        <authorList>
            <person name="Zhang X."/>
        </authorList>
    </citation>
    <scope>NUCLEOTIDE SEQUENCE</scope>
    <source>
        <strain evidence="9">YF14B1</strain>
    </source>
</reference>
<feature type="transmembrane region" description="Helical" evidence="6">
    <location>
        <begin position="371"/>
        <end position="393"/>
    </location>
</feature>
<feature type="transmembrane region" description="Helical" evidence="6">
    <location>
        <begin position="848"/>
        <end position="869"/>
    </location>
</feature>
<dbReference type="PANTHER" id="PTHR30572:SF18">
    <property type="entry name" value="ABC-TYPE MACROLIDE FAMILY EXPORT SYSTEM PERMEASE COMPONENT 2"/>
    <property type="match status" value="1"/>
</dbReference>
<evidence type="ECO:0000256" key="1">
    <source>
        <dbReference type="ARBA" id="ARBA00004651"/>
    </source>
</evidence>
<protein>
    <submittedName>
        <fullName evidence="9">ABC transporter permease</fullName>
    </submittedName>
</protein>
<feature type="domain" description="MacB-like periplasmic core" evidence="8">
    <location>
        <begin position="101"/>
        <end position="323"/>
    </location>
</feature>
<feature type="domain" description="ABC3 transporter permease C-terminal" evidence="7">
    <location>
        <begin position="377"/>
        <end position="492"/>
    </location>
</feature>
<feature type="transmembrane region" description="Helical" evidence="6">
    <location>
        <begin position="817"/>
        <end position="836"/>
    </location>
</feature>
<accession>A0AAE3QLE7</accession>
<name>A0AAE3QLE7_9BACT</name>
<dbReference type="PANTHER" id="PTHR30572">
    <property type="entry name" value="MEMBRANE COMPONENT OF TRANSPORTER-RELATED"/>
    <property type="match status" value="1"/>
</dbReference>
<keyword evidence="2" id="KW-1003">Cell membrane</keyword>
<dbReference type="InterPro" id="IPR003838">
    <property type="entry name" value="ABC3_permease_C"/>
</dbReference>
<organism evidence="9 10">
    <name type="scientific">Xanthocytophaga flava</name>
    <dbReference type="NCBI Taxonomy" id="3048013"/>
    <lineage>
        <taxon>Bacteria</taxon>
        <taxon>Pseudomonadati</taxon>
        <taxon>Bacteroidota</taxon>
        <taxon>Cytophagia</taxon>
        <taxon>Cytophagales</taxon>
        <taxon>Rhodocytophagaceae</taxon>
        <taxon>Xanthocytophaga</taxon>
    </lineage>
</organism>
<dbReference type="NCBIfam" id="NF038404">
    <property type="entry name" value="perm_prefix_2"/>
    <property type="match status" value="1"/>
</dbReference>
<dbReference type="Pfam" id="PF02687">
    <property type="entry name" value="FtsX"/>
    <property type="match status" value="2"/>
</dbReference>
<dbReference type="Pfam" id="PF12704">
    <property type="entry name" value="MacB_PCD"/>
    <property type="match status" value="2"/>
</dbReference>
<dbReference type="EMBL" id="JASJOS010000001">
    <property type="protein sequence ID" value="MDJ1479245.1"/>
    <property type="molecule type" value="Genomic_DNA"/>
</dbReference>